<feature type="compositionally biased region" description="Acidic residues" evidence="1">
    <location>
        <begin position="180"/>
        <end position="190"/>
    </location>
</feature>
<dbReference type="AlphaFoldDB" id="A0AAW2WBZ6"/>
<organism evidence="3">
    <name type="scientific">Sesamum latifolium</name>
    <dbReference type="NCBI Taxonomy" id="2727402"/>
    <lineage>
        <taxon>Eukaryota</taxon>
        <taxon>Viridiplantae</taxon>
        <taxon>Streptophyta</taxon>
        <taxon>Embryophyta</taxon>
        <taxon>Tracheophyta</taxon>
        <taxon>Spermatophyta</taxon>
        <taxon>Magnoliopsida</taxon>
        <taxon>eudicotyledons</taxon>
        <taxon>Gunneridae</taxon>
        <taxon>Pentapetalae</taxon>
        <taxon>asterids</taxon>
        <taxon>lamiids</taxon>
        <taxon>Lamiales</taxon>
        <taxon>Pedaliaceae</taxon>
        <taxon>Sesamum</taxon>
    </lineage>
</organism>
<sequence>MYFFSPDFDISDAQYKHAMAVEYLAPRLAALRIELCPFHMSEGYFWMVYFVLLHSRLNKHDADLLSSPQIVQARAMWMQELQKRTKESYWLGMSDFHSKDIADSTRENFTVHSHEDTYFGNVSGQISPYESSMHHMTADHEIEKHAFNEVEFIDKSVIKEDPAPKLLEKEIVVGSSVETPVDDDDDDDDE</sequence>
<dbReference type="PANTHER" id="PTHR31923:SF27">
    <property type="entry name" value="BSD DOMAIN-CONTAINING PROTEIN"/>
    <property type="match status" value="1"/>
</dbReference>
<name>A0AAW2WBZ6_9LAMI</name>
<dbReference type="SUPFAM" id="SSF140383">
    <property type="entry name" value="BSD domain-like"/>
    <property type="match status" value="1"/>
</dbReference>
<dbReference type="Pfam" id="PF03909">
    <property type="entry name" value="BSD"/>
    <property type="match status" value="1"/>
</dbReference>
<dbReference type="InterPro" id="IPR005607">
    <property type="entry name" value="BSD_dom"/>
</dbReference>
<proteinExistence type="predicted"/>
<dbReference type="PANTHER" id="PTHR31923">
    <property type="entry name" value="BSD DOMAIN-CONTAINING PROTEIN"/>
    <property type="match status" value="1"/>
</dbReference>
<feature type="region of interest" description="Disordered" evidence="1">
    <location>
        <begin position="169"/>
        <end position="190"/>
    </location>
</feature>
<accession>A0AAW2WBZ6</accession>
<evidence type="ECO:0000313" key="3">
    <source>
        <dbReference type="EMBL" id="KAL0439240.1"/>
    </source>
</evidence>
<comment type="caution">
    <text evidence="3">The sequence shown here is derived from an EMBL/GenBank/DDBJ whole genome shotgun (WGS) entry which is preliminary data.</text>
</comment>
<dbReference type="SMART" id="SM00751">
    <property type="entry name" value="BSD"/>
    <property type="match status" value="1"/>
</dbReference>
<protein>
    <recommendedName>
        <fullName evidence="2">BSD domain-containing protein</fullName>
    </recommendedName>
</protein>
<gene>
    <name evidence="3" type="ORF">Slati_2407000</name>
</gene>
<feature type="domain" description="BSD" evidence="2">
    <location>
        <begin position="12"/>
        <end position="57"/>
    </location>
</feature>
<dbReference type="EMBL" id="JACGWN010000008">
    <property type="protein sequence ID" value="KAL0439240.1"/>
    <property type="molecule type" value="Genomic_DNA"/>
</dbReference>
<dbReference type="InterPro" id="IPR035925">
    <property type="entry name" value="BSD_dom_sf"/>
</dbReference>
<reference evidence="3" key="2">
    <citation type="journal article" date="2024" name="Plant">
        <title>Genomic evolution and insights into agronomic trait innovations of Sesamum species.</title>
        <authorList>
            <person name="Miao H."/>
            <person name="Wang L."/>
            <person name="Qu L."/>
            <person name="Liu H."/>
            <person name="Sun Y."/>
            <person name="Le M."/>
            <person name="Wang Q."/>
            <person name="Wei S."/>
            <person name="Zheng Y."/>
            <person name="Lin W."/>
            <person name="Duan Y."/>
            <person name="Cao H."/>
            <person name="Xiong S."/>
            <person name="Wang X."/>
            <person name="Wei L."/>
            <person name="Li C."/>
            <person name="Ma Q."/>
            <person name="Ju M."/>
            <person name="Zhao R."/>
            <person name="Li G."/>
            <person name="Mu C."/>
            <person name="Tian Q."/>
            <person name="Mei H."/>
            <person name="Zhang T."/>
            <person name="Gao T."/>
            <person name="Zhang H."/>
        </authorList>
    </citation>
    <scope>NUCLEOTIDE SEQUENCE</scope>
    <source>
        <strain evidence="3">KEN1</strain>
    </source>
</reference>
<evidence type="ECO:0000259" key="2">
    <source>
        <dbReference type="PROSITE" id="PS50858"/>
    </source>
</evidence>
<dbReference type="Gene3D" id="1.10.3970.10">
    <property type="entry name" value="BSD domain"/>
    <property type="match status" value="1"/>
</dbReference>
<evidence type="ECO:0000256" key="1">
    <source>
        <dbReference type="SAM" id="MobiDB-lite"/>
    </source>
</evidence>
<reference evidence="3" key="1">
    <citation type="submission" date="2020-06" db="EMBL/GenBank/DDBJ databases">
        <authorList>
            <person name="Li T."/>
            <person name="Hu X."/>
            <person name="Zhang T."/>
            <person name="Song X."/>
            <person name="Zhang H."/>
            <person name="Dai N."/>
            <person name="Sheng W."/>
            <person name="Hou X."/>
            <person name="Wei L."/>
        </authorList>
    </citation>
    <scope>NUCLEOTIDE SEQUENCE</scope>
    <source>
        <strain evidence="3">KEN1</strain>
        <tissue evidence="3">Leaf</tissue>
    </source>
</reference>
<dbReference type="PROSITE" id="PS50858">
    <property type="entry name" value="BSD"/>
    <property type="match status" value="1"/>
</dbReference>